<proteinExistence type="inferred from homology"/>
<organism evidence="3 4">
    <name type="scientific">Paenibacillus lautus</name>
    <name type="common">Bacillus lautus</name>
    <dbReference type="NCBI Taxonomy" id="1401"/>
    <lineage>
        <taxon>Bacteria</taxon>
        <taxon>Bacillati</taxon>
        <taxon>Bacillota</taxon>
        <taxon>Bacilli</taxon>
        <taxon>Bacillales</taxon>
        <taxon>Paenibacillaceae</taxon>
        <taxon>Paenibacillus</taxon>
    </lineage>
</organism>
<accession>A0A1R1AXN8</accession>
<dbReference type="STRING" id="1401.BK123_23850"/>
<protein>
    <submittedName>
        <fullName evidence="3">Polyketide cyclase</fullName>
    </submittedName>
</protein>
<evidence type="ECO:0000313" key="4">
    <source>
        <dbReference type="Proteomes" id="UP000187074"/>
    </source>
</evidence>
<sequence>MTKPNENPVVTAEMLIRRPVAQVFEAFIDPEITTKFWFTKSSGKLEEGRHIRWDWEMYGVHDDVYVQHIEVNRRITIESSDRTQTEWTFTPRGDHETFVAITHSGFTGSADEMVQGAIDSMGGYTMVLCGLKALLEFNIVLNLVADKAP</sequence>
<dbReference type="Pfam" id="PF08327">
    <property type="entry name" value="AHSA1"/>
    <property type="match status" value="1"/>
</dbReference>
<dbReference type="RefSeq" id="WP_076324854.1">
    <property type="nucleotide sequence ID" value="NZ_MRTF01000008.1"/>
</dbReference>
<dbReference type="SUPFAM" id="SSF55961">
    <property type="entry name" value="Bet v1-like"/>
    <property type="match status" value="1"/>
</dbReference>
<comment type="similarity">
    <text evidence="1">Belongs to the AHA1 family.</text>
</comment>
<reference evidence="3 4" key="1">
    <citation type="submission" date="2016-11" db="EMBL/GenBank/DDBJ databases">
        <title>Paenibacillus species isolates.</title>
        <authorList>
            <person name="Beno S.M."/>
        </authorList>
    </citation>
    <scope>NUCLEOTIDE SEQUENCE [LARGE SCALE GENOMIC DNA]</scope>
    <source>
        <strain evidence="3 4">FSL F4-0100</strain>
    </source>
</reference>
<dbReference type="Proteomes" id="UP000187074">
    <property type="component" value="Unassembled WGS sequence"/>
</dbReference>
<dbReference type="CDD" id="cd08901">
    <property type="entry name" value="SRPBCC_CalC_Aha1-like_8"/>
    <property type="match status" value="1"/>
</dbReference>
<dbReference type="InterPro" id="IPR013538">
    <property type="entry name" value="ASHA1/2-like_C"/>
</dbReference>
<comment type="caution">
    <text evidence="3">The sequence shown here is derived from an EMBL/GenBank/DDBJ whole genome shotgun (WGS) entry which is preliminary data.</text>
</comment>
<dbReference type="Gene3D" id="3.30.530.20">
    <property type="match status" value="1"/>
</dbReference>
<evidence type="ECO:0000259" key="2">
    <source>
        <dbReference type="Pfam" id="PF08327"/>
    </source>
</evidence>
<gene>
    <name evidence="3" type="ORF">BK123_23850</name>
</gene>
<dbReference type="OrthoDB" id="2364866at2"/>
<dbReference type="EMBL" id="MRTF01000008">
    <property type="protein sequence ID" value="OME90329.1"/>
    <property type="molecule type" value="Genomic_DNA"/>
</dbReference>
<feature type="domain" description="Activator of Hsp90 ATPase homologue 1/2-like C-terminal" evidence="2">
    <location>
        <begin position="19"/>
        <end position="136"/>
    </location>
</feature>
<dbReference type="InterPro" id="IPR023393">
    <property type="entry name" value="START-like_dom_sf"/>
</dbReference>
<name>A0A1R1AXN8_PAELA</name>
<evidence type="ECO:0000256" key="1">
    <source>
        <dbReference type="ARBA" id="ARBA00006817"/>
    </source>
</evidence>
<evidence type="ECO:0000313" key="3">
    <source>
        <dbReference type="EMBL" id="OME90329.1"/>
    </source>
</evidence>
<dbReference type="AlphaFoldDB" id="A0A1R1AXN8"/>